<dbReference type="Proteomes" id="UP000789366">
    <property type="component" value="Unassembled WGS sequence"/>
</dbReference>
<dbReference type="EMBL" id="CAJVPW010038904">
    <property type="protein sequence ID" value="CAG8743050.1"/>
    <property type="molecule type" value="Genomic_DNA"/>
</dbReference>
<evidence type="ECO:0000313" key="1">
    <source>
        <dbReference type="EMBL" id="CAG8743050.1"/>
    </source>
</evidence>
<gene>
    <name evidence="1" type="ORF">SPELUC_LOCUS13947</name>
</gene>
<proteinExistence type="predicted"/>
<protein>
    <submittedName>
        <fullName evidence="1">812_t:CDS:1</fullName>
    </submittedName>
</protein>
<reference evidence="1" key="1">
    <citation type="submission" date="2021-06" db="EMBL/GenBank/DDBJ databases">
        <authorList>
            <person name="Kallberg Y."/>
            <person name="Tangrot J."/>
            <person name="Rosling A."/>
        </authorList>
    </citation>
    <scope>NUCLEOTIDE SEQUENCE</scope>
    <source>
        <strain evidence="1">28 12/20/2015</strain>
    </source>
</reference>
<sequence>HIKKDYTELRTLMELRQLQKEQKKSLIETNKHNQKMQAENISYSSNNLYITNIITEQEGPSTKVLESNNLKNDNSIDIINEQEATFEENLSNTKVEQKMPKQAFLPTN</sequence>
<accession>A0ACA9QAT6</accession>
<organism evidence="1 2">
    <name type="scientific">Cetraspora pellucida</name>
    <dbReference type="NCBI Taxonomy" id="1433469"/>
    <lineage>
        <taxon>Eukaryota</taxon>
        <taxon>Fungi</taxon>
        <taxon>Fungi incertae sedis</taxon>
        <taxon>Mucoromycota</taxon>
        <taxon>Glomeromycotina</taxon>
        <taxon>Glomeromycetes</taxon>
        <taxon>Diversisporales</taxon>
        <taxon>Gigasporaceae</taxon>
        <taxon>Cetraspora</taxon>
    </lineage>
</organism>
<evidence type="ECO:0000313" key="2">
    <source>
        <dbReference type="Proteomes" id="UP000789366"/>
    </source>
</evidence>
<comment type="caution">
    <text evidence="1">The sequence shown here is derived from an EMBL/GenBank/DDBJ whole genome shotgun (WGS) entry which is preliminary data.</text>
</comment>
<feature type="non-terminal residue" evidence="1">
    <location>
        <position position="1"/>
    </location>
</feature>
<keyword evidence="2" id="KW-1185">Reference proteome</keyword>
<name>A0ACA9QAT6_9GLOM</name>